<sequence>MWKHIEDGEWQRAGRLVANRKYQHALDRLEGLVVAHIFELAKMNRAGTGESTLNTYNNLASAVYPPWPILKWEHVVETTHSNVSQLPWSSPAAWSGMDLYFKMCRACKEICCLNIKVHHLYLWVCKDQLTVANPALAHQIAIHQNTHGQFNSCHIKWLDDISKLPSFTGTLVPGLSACTGIRESASMPDPLIPANMFAAHIPAHNPSSPIGADTQEDLDEEEVTEEVAEEASRSLQDIITITDDFSQLQVVDNGEVEE</sequence>
<comment type="caution">
    <text evidence="1">The sequence shown here is derived from an EMBL/GenBank/DDBJ whole genome shotgun (WGS) entry which is preliminary data.</text>
</comment>
<evidence type="ECO:0000313" key="1">
    <source>
        <dbReference type="EMBL" id="KAG1805541.1"/>
    </source>
</evidence>
<evidence type="ECO:0000313" key="2">
    <source>
        <dbReference type="Proteomes" id="UP000807769"/>
    </source>
</evidence>
<accession>A0A9P7DX82</accession>
<organism evidence="1 2">
    <name type="scientific">Suillus subaureus</name>
    <dbReference type="NCBI Taxonomy" id="48587"/>
    <lineage>
        <taxon>Eukaryota</taxon>
        <taxon>Fungi</taxon>
        <taxon>Dikarya</taxon>
        <taxon>Basidiomycota</taxon>
        <taxon>Agaricomycotina</taxon>
        <taxon>Agaricomycetes</taxon>
        <taxon>Agaricomycetidae</taxon>
        <taxon>Boletales</taxon>
        <taxon>Suillineae</taxon>
        <taxon>Suillaceae</taxon>
        <taxon>Suillus</taxon>
    </lineage>
</organism>
<dbReference type="EMBL" id="JABBWG010000052">
    <property type="protein sequence ID" value="KAG1805541.1"/>
    <property type="molecule type" value="Genomic_DNA"/>
</dbReference>
<dbReference type="RefSeq" id="XP_041187294.1">
    <property type="nucleotide sequence ID" value="XM_041342051.1"/>
</dbReference>
<dbReference type="GeneID" id="64636067"/>
<keyword evidence="2" id="KW-1185">Reference proteome</keyword>
<gene>
    <name evidence="1" type="ORF">BJ212DRAFT_1570838</name>
</gene>
<name>A0A9P7DX82_9AGAM</name>
<dbReference type="OrthoDB" id="2676448at2759"/>
<protein>
    <submittedName>
        <fullName evidence="1">Uncharacterized protein</fullName>
    </submittedName>
</protein>
<proteinExistence type="predicted"/>
<reference evidence="1" key="1">
    <citation type="journal article" date="2020" name="New Phytol.">
        <title>Comparative genomics reveals dynamic genome evolution in host specialist ectomycorrhizal fungi.</title>
        <authorList>
            <person name="Lofgren L.A."/>
            <person name="Nguyen N.H."/>
            <person name="Vilgalys R."/>
            <person name="Ruytinx J."/>
            <person name="Liao H.L."/>
            <person name="Branco S."/>
            <person name="Kuo A."/>
            <person name="LaButti K."/>
            <person name="Lipzen A."/>
            <person name="Andreopoulos W."/>
            <person name="Pangilinan J."/>
            <person name="Riley R."/>
            <person name="Hundley H."/>
            <person name="Na H."/>
            <person name="Barry K."/>
            <person name="Grigoriev I.V."/>
            <person name="Stajich J.E."/>
            <person name="Kennedy P.G."/>
        </authorList>
    </citation>
    <scope>NUCLEOTIDE SEQUENCE</scope>
    <source>
        <strain evidence="1">MN1</strain>
    </source>
</reference>
<dbReference type="AlphaFoldDB" id="A0A9P7DX82"/>
<dbReference type="Proteomes" id="UP000807769">
    <property type="component" value="Unassembled WGS sequence"/>
</dbReference>